<evidence type="ECO:0000256" key="10">
    <source>
        <dbReference type="ARBA" id="ARBA00022842"/>
    </source>
</evidence>
<comment type="pathway">
    <text evidence="1">Amino-acid biosynthesis; L-arginine biosynthesis; carbamoyl phosphate from bicarbonate: step 1/1.</text>
</comment>
<feature type="domain" description="ATP-grasp" evidence="15">
    <location>
        <begin position="23"/>
        <end position="92"/>
    </location>
</feature>
<dbReference type="GO" id="GO:0004087">
    <property type="term" value="F:carbamoyl-phosphate synthase (ammonia) activity"/>
    <property type="evidence" value="ECO:0007669"/>
    <property type="project" value="UniProtKB-EC"/>
</dbReference>
<dbReference type="InterPro" id="IPR011607">
    <property type="entry name" value="MGS-like_dom"/>
</dbReference>
<evidence type="ECO:0000256" key="9">
    <source>
        <dbReference type="ARBA" id="ARBA00022840"/>
    </source>
</evidence>
<dbReference type="InterPro" id="IPR011761">
    <property type="entry name" value="ATP-grasp"/>
</dbReference>
<feature type="non-terminal residue" evidence="17">
    <location>
        <position position="1"/>
    </location>
</feature>
<dbReference type="Gene3D" id="3.40.50.1380">
    <property type="entry name" value="Methylglyoxal synthase-like domain"/>
    <property type="match status" value="1"/>
</dbReference>
<dbReference type="Pfam" id="PF02142">
    <property type="entry name" value="MGS"/>
    <property type="match status" value="1"/>
</dbReference>
<feature type="domain" description="MGS-like" evidence="16">
    <location>
        <begin position="162"/>
        <end position="285"/>
    </location>
</feature>
<dbReference type="SUPFAM" id="SSF52335">
    <property type="entry name" value="Methylglyoxal synthase-like"/>
    <property type="match status" value="1"/>
</dbReference>
<dbReference type="InterPro" id="IPR033937">
    <property type="entry name" value="MGS_CPS_CarB"/>
</dbReference>
<keyword evidence="12" id="KW-0464">Manganese</keyword>
<evidence type="ECO:0000256" key="14">
    <source>
        <dbReference type="ARBA" id="ARBA00048816"/>
    </source>
</evidence>
<dbReference type="GO" id="GO:0044205">
    <property type="term" value="P:'de novo' UMP biosynthetic process"/>
    <property type="evidence" value="ECO:0007669"/>
    <property type="project" value="UniProtKB-UniPathway"/>
</dbReference>
<evidence type="ECO:0000259" key="16">
    <source>
        <dbReference type="PROSITE" id="PS51855"/>
    </source>
</evidence>
<dbReference type="GO" id="GO:0006526">
    <property type="term" value="P:L-arginine biosynthetic process"/>
    <property type="evidence" value="ECO:0007669"/>
    <property type="project" value="UniProtKB-KW"/>
</dbReference>
<dbReference type="InterPro" id="IPR036914">
    <property type="entry name" value="MGS-like_dom_sf"/>
</dbReference>
<name>X1NYL3_9ZZZZ</name>
<evidence type="ECO:0000256" key="13">
    <source>
        <dbReference type="ARBA" id="ARBA00047359"/>
    </source>
</evidence>
<sequence length="285" mass="30322">AGVHSGDSMAVYPGVNLTAQEIETLIDYTIRIGVGLKIKGLMNIQFVIMPGSATQESSVYVLEVNPRSSRTIPFISKVTGVPMVNVATKVMLGKSLKEQGYNTGLWKEQKLIAIKAPVFSMSKLLGVDTHLGPEMKSTGEVMGIDYTFGAALAKALLAAGLMLLPQGAILLSIADRDKPEALPIIRKLSSIGYKLYATEGTTAMIEAAGLPVKIITKKLSEGHPNVVDVINRGTVNGVLNTVTGGRIPLRDGFYIRRAAAEKRIPCFTSLDTARAAVEALVNGGQ</sequence>
<evidence type="ECO:0000256" key="2">
    <source>
        <dbReference type="ARBA" id="ARBA00009799"/>
    </source>
</evidence>
<dbReference type="CDD" id="cd01424">
    <property type="entry name" value="MGS_CPS_II"/>
    <property type="match status" value="1"/>
</dbReference>
<evidence type="ECO:0000256" key="3">
    <source>
        <dbReference type="ARBA" id="ARBA00022571"/>
    </source>
</evidence>
<proteinExistence type="inferred from homology"/>
<organism evidence="17">
    <name type="scientific">marine sediment metagenome</name>
    <dbReference type="NCBI Taxonomy" id="412755"/>
    <lineage>
        <taxon>unclassified sequences</taxon>
        <taxon>metagenomes</taxon>
        <taxon>ecological metagenomes</taxon>
    </lineage>
</organism>
<evidence type="ECO:0000256" key="12">
    <source>
        <dbReference type="ARBA" id="ARBA00023211"/>
    </source>
</evidence>
<dbReference type="PANTHER" id="PTHR11405:SF53">
    <property type="entry name" value="CARBAMOYL-PHOSPHATE SYNTHASE [AMMONIA], MITOCHONDRIAL"/>
    <property type="match status" value="1"/>
</dbReference>
<dbReference type="PANTHER" id="PTHR11405">
    <property type="entry name" value="CARBAMOYLTRANSFERASE FAMILY MEMBER"/>
    <property type="match status" value="1"/>
</dbReference>
<dbReference type="Gene3D" id="3.30.470.20">
    <property type="entry name" value="ATP-grasp fold, B domain"/>
    <property type="match status" value="1"/>
</dbReference>
<evidence type="ECO:0000313" key="17">
    <source>
        <dbReference type="EMBL" id="GAI31870.1"/>
    </source>
</evidence>
<dbReference type="InterPro" id="IPR005483">
    <property type="entry name" value="CPSase_dom"/>
</dbReference>
<dbReference type="PRINTS" id="PR00098">
    <property type="entry name" value="CPSASE"/>
</dbReference>
<evidence type="ECO:0000256" key="8">
    <source>
        <dbReference type="ARBA" id="ARBA00022741"/>
    </source>
</evidence>
<keyword evidence="9" id="KW-0067">ATP-binding</keyword>
<keyword evidence="5" id="KW-0028">Amino-acid biosynthesis</keyword>
<evidence type="ECO:0000256" key="1">
    <source>
        <dbReference type="ARBA" id="ARBA00005077"/>
    </source>
</evidence>
<dbReference type="GO" id="GO:0005524">
    <property type="term" value="F:ATP binding"/>
    <property type="evidence" value="ECO:0007669"/>
    <property type="project" value="UniProtKB-KW"/>
</dbReference>
<keyword evidence="4" id="KW-0436">Ligase</keyword>
<dbReference type="InterPro" id="IPR005479">
    <property type="entry name" value="CPAse_ATP-bd"/>
</dbReference>
<accession>X1NYL3</accession>
<evidence type="ECO:0000259" key="15">
    <source>
        <dbReference type="PROSITE" id="PS50975"/>
    </source>
</evidence>
<gene>
    <name evidence="17" type="ORF">S06H3_28951</name>
</gene>
<comment type="similarity">
    <text evidence="2">Belongs to the CarB family.</text>
</comment>
<evidence type="ECO:0000256" key="5">
    <source>
        <dbReference type="ARBA" id="ARBA00022605"/>
    </source>
</evidence>
<keyword evidence="8" id="KW-0547">Nucleotide-binding</keyword>
<evidence type="ECO:0000256" key="7">
    <source>
        <dbReference type="ARBA" id="ARBA00022737"/>
    </source>
</evidence>
<dbReference type="PROSITE" id="PS50975">
    <property type="entry name" value="ATP_GRASP"/>
    <property type="match status" value="1"/>
</dbReference>
<evidence type="ECO:0000256" key="6">
    <source>
        <dbReference type="ARBA" id="ARBA00022723"/>
    </source>
</evidence>
<dbReference type="AlphaFoldDB" id="X1NYL3"/>
<comment type="catalytic activity">
    <reaction evidence="14">
        <text>hydrogencarbonate + L-glutamine + 2 ATP + H2O = carbamoyl phosphate + L-glutamate + 2 ADP + phosphate + 2 H(+)</text>
        <dbReference type="Rhea" id="RHEA:18633"/>
        <dbReference type="ChEBI" id="CHEBI:15377"/>
        <dbReference type="ChEBI" id="CHEBI:15378"/>
        <dbReference type="ChEBI" id="CHEBI:17544"/>
        <dbReference type="ChEBI" id="CHEBI:29985"/>
        <dbReference type="ChEBI" id="CHEBI:30616"/>
        <dbReference type="ChEBI" id="CHEBI:43474"/>
        <dbReference type="ChEBI" id="CHEBI:58228"/>
        <dbReference type="ChEBI" id="CHEBI:58359"/>
        <dbReference type="ChEBI" id="CHEBI:456216"/>
        <dbReference type="EC" id="6.3.5.5"/>
    </reaction>
</comment>
<dbReference type="GO" id="GO:0046872">
    <property type="term" value="F:metal ion binding"/>
    <property type="evidence" value="ECO:0007669"/>
    <property type="project" value="UniProtKB-KW"/>
</dbReference>
<keyword evidence="6" id="KW-0479">Metal-binding</keyword>
<dbReference type="GO" id="GO:0004088">
    <property type="term" value="F:carbamoyl-phosphate synthase (glutamine-hydrolyzing) activity"/>
    <property type="evidence" value="ECO:0007669"/>
    <property type="project" value="UniProtKB-EC"/>
</dbReference>
<keyword evidence="10" id="KW-0460">Magnesium</keyword>
<dbReference type="SMART" id="SM00851">
    <property type="entry name" value="MGS"/>
    <property type="match status" value="1"/>
</dbReference>
<comment type="caution">
    <text evidence="17">The sequence shown here is derived from an EMBL/GenBank/DDBJ whole genome shotgun (WGS) entry which is preliminary data.</text>
</comment>
<dbReference type="Pfam" id="PF02786">
    <property type="entry name" value="CPSase_L_D2"/>
    <property type="match status" value="1"/>
</dbReference>
<dbReference type="PROSITE" id="PS00867">
    <property type="entry name" value="CPSASE_2"/>
    <property type="match status" value="1"/>
</dbReference>
<feature type="non-terminal residue" evidence="17">
    <location>
        <position position="285"/>
    </location>
</feature>
<keyword evidence="7" id="KW-0677">Repeat</keyword>
<evidence type="ECO:0000256" key="4">
    <source>
        <dbReference type="ARBA" id="ARBA00022598"/>
    </source>
</evidence>
<dbReference type="GO" id="GO:0006541">
    <property type="term" value="P:glutamine metabolic process"/>
    <property type="evidence" value="ECO:0007669"/>
    <property type="project" value="TreeGrafter"/>
</dbReference>
<dbReference type="SUPFAM" id="SSF56059">
    <property type="entry name" value="Glutathione synthetase ATP-binding domain-like"/>
    <property type="match status" value="1"/>
</dbReference>
<keyword evidence="3" id="KW-0055">Arginine biosynthesis</keyword>
<dbReference type="FunFam" id="3.30.470.20:FF:000026">
    <property type="entry name" value="Carbamoyl-phosphate synthase large chain"/>
    <property type="match status" value="1"/>
</dbReference>
<dbReference type="UniPathway" id="UPA00070">
    <property type="reaction ID" value="UER00115"/>
</dbReference>
<dbReference type="GO" id="GO:0005737">
    <property type="term" value="C:cytoplasm"/>
    <property type="evidence" value="ECO:0007669"/>
    <property type="project" value="TreeGrafter"/>
</dbReference>
<dbReference type="PROSITE" id="PS51855">
    <property type="entry name" value="MGS"/>
    <property type="match status" value="1"/>
</dbReference>
<comment type="catalytic activity">
    <reaction evidence="13">
        <text>hydrogencarbonate + NH4(+) + 2 ATP = carbamoyl phosphate + 2 ADP + phosphate + 2 H(+)</text>
        <dbReference type="Rhea" id="RHEA:18029"/>
        <dbReference type="ChEBI" id="CHEBI:15378"/>
        <dbReference type="ChEBI" id="CHEBI:17544"/>
        <dbReference type="ChEBI" id="CHEBI:28938"/>
        <dbReference type="ChEBI" id="CHEBI:30616"/>
        <dbReference type="ChEBI" id="CHEBI:43474"/>
        <dbReference type="ChEBI" id="CHEBI:58228"/>
        <dbReference type="ChEBI" id="CHEBI:456216"/>
        <dbReference type="EC" id="6.3.4.16"/>
    </reaction>
</comment>
<protein>
    <submittedName>
        <fullName evidence="17">Uncharacterized protein</fullName>
    </submittedName>
</protein>
<keyword evidence="11" id="KW-0665">Pyrimidine biosynthesis</keyword>
<dbReference type="EMBL" id="BARV01016935">
    <property type="protein sequence ID" value="GAI31870.1"/>
    <property type="molecule type" value="Genomic_DNA"/>
</dbReference>
<reference evidence="17" key="1">
    <citation type="journal article" date="2014" name="Front. Microbiol.">
        <title>High frequency of phylogenetically diverse reductive dehalogenase-homologous genes in deep subseafloor sedimentary metagenomes.</title>
        <authorList>
            <person name="Kawai M."/>
            <person name="Futagami T."/>
            <person name="Toyoda A."/>
            <person name="Takaki Y."/>
            <person name="Nishi S."/>
            <person name="Hori S."/>
            <person name="Arai W."/>
            <person name="Tsubouchi T."/>
            <person name="Morono Y."/>
            <person name="Uchiyama I."/>
            <person name="Ito T."/>
            <person name="Fujiyama A."/>
            <person name="Inagaki F."/>
            <person name="Takami H."/>
        </authorList>
    </citation>
    <scope>NUCLEOTIDE SEQUENCE</scope>
    <source>
        <strain evidence="17">Expedition CK06-06</strain>
    </source>
</reference>
<evidence type="ECO:0000256" key="11">
    <source>
        <dbReference type="ARBA" id="ARBA00022975"/>
    </source>
</evidence>